<dbReference type="AlphaFoldDB" id="A0A7J6R521"/>
<accession>A0A7J6R521</accession>
<reference evidence="1 2" key="1">
    <citation type="submission" date="2020-04" db="EMBL/GenBank/DDBJ databases">
        <title>Perkinsus olseni comparative genomics.</title>
        <authorList>
            <person name="Bogema D.R."/>
        </authorList>
    </citation>
    <scope>NUCLEOTIDE SEQUENCE [LARGE SCALE GENOMIC DNA]</scope>
    <source>
        <strain evidence="1 2">ATCC PRA-207</strain>
    </source>
</reference>
<keyword evidence="2" id="KW-1185">Reference proteome</keyword>
<feature type="non-terminal residue" evidence="1">
    <location>
        <position position="111"/>
    </location>
</feature>
<protein>
    <submittedName>
        <fullName evidence="1">Uncharacterized protein</fullName>
    </submittedName>
</protein>
<gene>
    <name evidence="1" type="ORF">FOZ63_033865</name>
</gene>
<organism evidence="1 2">
    <name type="scientific">Perkinsus olseni</name>
    <name type="common">Perkinsus atlanticus</name>
    <dbReference type="NCBI Taxonomy" id="32597"/>
    <lineage>
        <taxon>Eukaryota</taxon>
        <taxon>Sar</taxon>
        <taxon>Alveolata</taxon>
        <taxon>Perkinsozoa</taxon>
        <taxon>Perkinsea</taxon>
        <taxon>Perkinsida</taxon>
        <taxon>Perkinsidae</taxon>
        <taxon>Perkinsus</taxon>
    </lineage>
</organism>
<comment type="caution">
    <text evidence="1">The sequence shown here is derived from an EMBL/GenBank/DDBJ whole genome shotgun (WGS) entry which is preliminary data.</text>
</comment>
<evidence type="ECO:0000313" key="1">
    <source>
        <dbReference type="EMBL" id="KAF4715522.1"/>
    </source>
</evidence>
<sequence>GVSSLLNVNRNRCNSPAASTFIANAREGLTPGKYLIPPAAHLNIDLHYNGVEVTKDGRIILKRDGSVPSPAEYPFVETRFDLKVRPPVPQWPNEPEAVYVLPWDGFRIKLT</sequence>
<proteinExistence type="predicted"/>
<name>A0A7J6R521_PEROL</name>
<dbReference type="Proteomes" id="UP000553632">
    <property type="component" value="Unassembled WGS sequence"/>
</dbReference>
<dbReference type="EMBL" id="JABANO010028220">
    <property type="protein sequence ID" value="KAF4715522.1"/>
    <property type="molecule type" value="Genomic_DNA"/>
</dbReference>
<evidence type="ECO:0000313" key="2">
    <source>
        <dbReference type="Proteomes" id="UP000553632"/>
    </source>
</evidence>
<feature type="non-terminal residue" evidence="1">
    <location>
        <position position="1"/>
    </location>
</feature>